<keyword evidence="10" id="KW-1185">Reference proteome</keyword>
<evidence type="ECO:0000256" key="2">
    <source>
        <dbReference type="ARBA" id="ARBA00005992"/>
    </source>
</evidence>
<organism evidence="9 10">
    <name type="scientific">Paracoccus zhejiangensis</name>
    <dbReference type="NCBI Taxonomy" id="1077935"/>
    <lineage>
        <taxon>Bacteria</taxon>
        <taxon>Pseudomonadati</taxon>
        <taxon>Pseudomonadota</taxon>
        <taxon>Alphaproteobacteria</taxon>
        <taxon>Rhodobacterales</taxon>
        <taxon>Paracoccaceae</taxon>
        <taxon>Paracoccus</taxon>
    </lineage>
</organism>
<dbReference type="OrthoDB" id="9809748at2"/>
<dbReference type="InterPro" id="IPR038063">
    <property type="entry name" value="Transpep_catalytic_dom"/>
</dbReference>
<dbReference type="AlphaFoldDB" id="A0A2H5EZJ1"/>
<dbReference type="PANTHER" id="PTHR36699:SF1">
    <property type="entry name" value="L,D-TRANSPEPTIDASE YAFK-RELATED"/>
    <property type="match status" value="1"/>
</dbReference>
<reference evidence="9 10" key="1">
    <citation type="journal article" date="2013" name="Antonie Van Leeuwenhoek">
        <title>Paracoccus zhejiangensis sp. nov., isolated from activated sludge in wastewater-treatment system.</title>
        <authorList>
            <person name="Wu Z.G."/>
            <person name="Zhang D.F."/>
            <person name="Liu Y.L."/>
            <person name="Wang F."/>
            <person name="Jiang X."/>
            <person name="Li C."/>
            <person name="Li S.P."/>
            <person name="Hong Q."/>
            <person name="Li W.J."/>
        </authorList>
    </citation>
    <scope>NUCLEOTIDE SEQUENCE [LARGE SCALE GENOMIC DNA]</scope>
    <source>
        <strain evidence="9 10">J6</strain>
    </source>
</reference>
<feature type="domain" description="L,D-TPase catalytic" evidence="8">
    <location>
        <begin position="59"/>
        <end position="193"/>
    </location>
</feature>
<dbReference type="PROSITE" id="PS52029">
    <property type="entry name" value="LD_TPASE"/>
    <property type="match status" value="1"/>
</dbReference>
<dbReference type="PANTHER" id="PTHR36699">
    <property type="entry name" value="LD-TRANSPEPTIDASE"/>
    <property type="match status" value="1"/>
</dbReference>
<comment type="similarity">
    <text evidence="2">Belongs to the YkuD family.</text>
</comment>
<dbReference type="RefSeq" id="WP_101752745.1">
    <property type="nucleotide sequence ID" value="NZ_CP025430.1"/>
</dbReference>
<dbReference type="EMBL" id="CP025430">
    <property type="protein sequence ID" value="AUH64716.1"/>
    <property type="molecule type" value="Genomic_DNA"/>
</dbReference>
<sequence>MRRLARVFSALCLALILWGVWLVLAPDLTPRHDAPVVTVPQRPETRPERPQAALQGQVDRILIEKSARRMTVFRDGESLKTYRIGLGFQPDGTKLRQGDGRTPEGLFRIDRRNDASAYHLSLGIDYPRPQDRDRAKAAGVDPGGDIFIHGQPNQRPDGEVLAGDWTAGCIAVSDAEIRELFAAAKIGTEVEIRP</sequence>
<comment type="pathway">
    <text evidence="1 7">Cell wall biogenesis; peptidoglycan biosynthesis.</text>
</comment>
<evidence type="ECO:0000256" key="3">
    <source>
        <dbReference type="ARBA" id="ARBA00022679"/>
    </source>
</evidence>
<dbReference type="InterPro" id="IPR005490">
    <property type="entry name" value="LD_TPept_cat_dom"/>
</dbReference>
<proteinExistence type="inferred from homology"/>
<keyword evidence="3" id="KW-0808">Transferase</keyword>
<dbReference type="CDD" id="cd16913">
    <property type="entry name" value="YkuD_like"/>
    <property type="match status" value="1"/>
</dbReference>
<keyword evidence="6 7" id="KW-0961">Cell wall biogenesis/degradation</keyword>
<dbReference type="Pfam" id="PF03734">
    <property type="entry name" value="YkuD"/>
    <property type="match status" value="1"/>
</dbReference>
<feature type="active site" description="Nucleophile" evidence="7">
    <location>
        <position position="169"/>
    </location>
</feature>
<dbReference type="GO" id="GO:0008360">
    <property type="term" value="P:regulation of cell shape"/>
    <property type="evidence" value="ECO:0007669"/>
    <property type="project" value="UniProtKB-UniRule"/>
</dbReference>
<dbReference type="Gene3D" id="2.40.440.10">
    <property type="entry name" value="L,D-transpeptidase catalytic domain-like"/>
    <property type="match status" value="1"/>
</dbReference>
<protein>
    <recommendedName>
        <fullName evidence="8">L,D-TPase catalytic domain-containing protein</fullName>
    </recommendedName>
</protein>
<dbReference type="GO" id="GO:0071555">
    <property type="term" value="P:cell wall organization"/>
    <property type="evidence" value="ECO:0007669"/>
    <property type="project" value="UniProtKB-UniRule"/>
</dbReference>
<keyword evidence="4 7" id="KW-0133">Cell shape</keyword>
<dbReference type="KEGG" id="pzh:CX676_11520"/>
<evidence type="ECO:0000256" key="4">
    <source>
        <dbReference type="ARBA" id="ARBA00022960"/>
    </source>
</evidence>
<evidence type="ECO:0000313" key="10">
    <source>
        <dbReference type="Proteomes" id="UP000234530"/>
    </source>
</evidence>
<dbReference type="UniPathway" id="UPA00219"/>
<evidence type="ECO:0000313" key="9">
    <source>
        <dbReference type="EMBL" id="AUH64716.1"/>
    </source>
</evidence>
<dbReference type="GO" id="GO:0009252">
    <property type="term" value="P:peptidoglycan biosynthetic process"/>
    <property type="evidence" value="ECO:0007669"/>
    <property type="project" value="UniProtKB-UniPathway"/>
</dbReference>
<evidence type="ECO:0000256" key="1">
    <source>
        <dbReference type="ARBA" id="ARBA00004752"/>
    </source>
</evidence>
<evidence type="ECO:0000256" key="5">
    <source>
        <dbReference type="ARBA" id="ARBA00022984"/>
    </source>
</evidence>
<dbReference type="GO" id="GO:0016740">
    <property type="term" value="F:transferase activity"/>
    <property type="evidence" value="ECO:0007669"/>
    <property type="project" value="UniProtKB-KW"/>
</dbReference>
<accession>A0A2H5EZJ1</accession>
<gene>
    <name evidence="9" type="ORF">CX676_11520</name>
</gene>
<keyword evidence="5 7" id="KW-0573">Peptidoglycan synthesis</keyword>
<dbReference type="GO" id="GO:0004180">
    <property type="term" value="F:carboxypeptidase activity"/>
    <property type="evidence" value="ECO:0007669"/>
    <property type="project" value="UniProtKB-ARBA"/>
</dbReference>
<evidence type="ECO:0000259" key="8">
    <source>
        <dbReference type="PROSITE" id="PS52029"/>
    </source>
</evidence>
<dbReference type="SUPFAM" id="SSF141523">
    <property type="entry name" value="L,D-transpeptidase catalytic domain-like"/>
    <property type="match status" value="1"/>
</dbReference>
<evidence type="ECO:0000256" key="6">
    <source>
        <dbReference type="ARBA" id="ARBA00023316"/>
    </source>
</evidence>
<evidence type="ECO:0000256" key="7">
    <source>
        <dbReference type="PROSITE-ProRule" id="PRU01373"/>
    </source>
</evidence>
<feature type="active site" description="Proton donor/acceptor" evidence="7">
    <location>
        <position position="149"/>
    </location>
</feature>
<dbReference type="Proteomes" id="UP000234530">
    <property type="component" value="Chromosome"/>
</dbReference>
<name>A0A2H5EZJ1_9RHOB</name>